<protein>
    <submittedName>
        <fullName evidence="2">Uncharacterized protein</fullName>
    </submittedName>
</protein>
<name>A0A2P2IYA9_RHIMU</name>
<proteinExistence type="predicted"/>
<evidence type="ECO:0000256" key="1">
    <source>
        <dbReference type="SAM" id="SignalP"/>
    </source>
</evidence>
<dbReference type="AlphaFoldDB" id="A0A2P2IYA9"/>
<organism evidence="2">
    <name type="scientific">Rhizophora mucronata</name>
    <name type="common">Asiatic mangrove</name>
    <dbReference type="NCBI Taxonomy" id="61149"/>
    <lineage>
        <taxon>Eukaryota</taxon>
        <taxon>Viridiplantae</taxon>
        <taxon>Streptophyta</taxon>
        <taxon>Embryophyta</taxon>
        <taxon>Tracheophyta</taxon>
        <taxon>Spermatophyta</taxon>
        <taxon>Magnoliopsida</taxon>
        <taxon>eudicotyledons</taxon>
        <taxon>Gunneridae</taxon>
        <taxon>Pentapetalae</taxon>
        <taxon>rosids</taxon>
        <taxon>fabids</taxon>
        <taxon>Malpighiales</taxon>
        <taxon>Rhizophoraceae</taxon>
        <taxon>Rhizophora</taxon>
    </lineage>
</organism>
<accession>A0A2P2IYA9</accession>
<reference evidence="2" key="1">
    <citation type="submission" date="2018-02" db="EMBL/GenBank/DDBJ databases">
        <title>Rhizophora mucronata_Transcriptome.</title>
        <authorList>
            <person name="Meera S.P."/>
            <person name="Sreeshan A."/>
            <person name="Augustine A."/>
        </authorList>
    </citation>
    <scope>NUCLEOTIDE SEQUENCE</scope>
    <source>
        <tissue evidence="2">Leaf</tissue>
    </source>
</reference>
<keyword evidence="1" id="KW-0732">Signal</keyword>
<dbReference type="EMBL" id="GGEC01005730">
    <property type="protein sequence ID" value="MBW86213.1"/>
    <property type="molecule type" value="Transcribed_RNA"/>
</dbReference>
<sequence length="62" mass="7435">MYHLQFLLDIWMLLSMPSVHQWHLVFHELFVDNSANASFFISLYRLDLQILSFDGVEDYLTL</sequence>
<evidence type="ECO:0000313" key="2">
    <source>
        <dbReference type="EMBL" id="MBW86213.1"/>
    </source>
</evidence>
<feature type="chain" id="PRO_5015150782" evidence="1">
    <location>
        <begin position="22"/>
        <end position="62"/>
    </location>
</feature>
<feature type="signal peptide" evidence="1">
    <location>
        <begin position="1"/>
        <end position="21"/>
    </location>
</feature>